<dbReference type="AlphaFoldDB" id="A0A0A0CZC3"/>
<gene>
    <name evidence="3" type="ORF">P409_30530</name>
</gene>
<keyword evidence="2" id="KW-1133">Transmembrane helix</keyword>
<dbReference type="PANTHER" id="PTHR14136:SF17">
    <property type="entry name" value="BTB_POZ DOMAIN-CONTAINING PROTEIN KCTD9"/>
    <property type="match status" value="1"/>
</dbReference>
<comment type="caution">
    <text evidence="3">The sequence shown here is derived from an EMBL/GenBank/DDBJ whole genome shotgun (WGS) entry which is preliminary data.</text>
</comment>
<evidence type="ECO:0008006" key="5">
    <source>
        <dbReference type="Google" id="ProtNLM"/>
    </source>
</evidence>
<organism evidence="3 4">
    <name type="scientific">Inquilinus limosus MP06</name>
    <dbReference type="NCBI Taxonomy" id="1398085"/>
    <lineage>
        <taxon>Bacteria</taxon>
        <taxon>Pseudomonadati</taxon>
        <taxon>Pseudomonadota</taxon>
        <taxon>Alphaproteobacteria</taxon>
        <taxon>Rhodospirillales</taxon>
        <taxon>Rhodospirillaceae</taxon>
        <taxon>Inquilinus</taxon>
    </lineage>
</organism>
<name>A0A0A0CZC3_9PROT</name>
<feature type="transmembrane region" description="Helical" evidence="2">
    <location>
        <begin position="20"/>
        <end position="42"/>
    </location>
</feature>
<protein>
    <recommendedName>
        <fullName evidence="5">Pentapeptide repeat-containing protein</fullName>
    </recommendedName>
</protein>
<evidence type="ECO:0000256" key="1">
    <source>
        <dbReference type="SAM" id="MobiDB-lite"/>
    </source>
</evidence>
<accession>A0A0A0CZC3</accession>
<evidence type="ECO:0000256" key="2">
    <source>
        <dbReference type="SAM" id="Phobius"/>
    </source>
</evidence>
<dbReference type="SUPFAM" id="SSF141571">
    <property type="entry name" value="Pentapeptide repeat-like"/>
    <property type="match status" value="1"/>
</dbReference>
<keyword evidence="2" id="KW-0812">Transmembrane</keyword>
<feature type="compositionally biased region" description="Basic and acidic residues" evidence="1">
    <location>
        <begin position="178"/>
        <end position="194"/>
    </location>
</feature>
<dbReference type="InterPro" id="IPR001646">
    <property type="entry name" value="5peptide_repeat"/>
</dbReference>
<dbReference type="Gene3D" id="2.160.20.80">
    <property type="entry name" value="E3 ubiquitin-protein ligase SopA"/>
    <property type="match status" value="2"/>
</dbReference>
<dbReference type="InterPro" id="IPR051082">
    <property type="entry name" value="Pentapeptide-BTB/POZ_domain"/>
</dbReference>
<evidence type="ECO:0000313" key="4">
    <source>
        <dbReference type="Proteomes" id="UP000029995"/>
    </source>
</evidence>
<keyword evidence="2" id="KW-0472">Membrane</keyword>
<sequence>MMIWLANAETYLNDHPKAVIALIAVAALLVLVVWLWVPARLTSRRKYETRGERIKDTDRYRRIIGQLLIVPVLVVASLYALHEVSRAARESAETSRQERYSYGFQALADGNVAARLGGVYALAQLIGGDRPDVLCPDGNQSPLSGTGGGTAFSVENRLYRVVLEGIAAQAVASSHLGRSPDGDAAHRPREEASHEAVVGADTRAALAVIARRGCEPYSKEVPLDLARGYFRGVSMAYAQLIRSDLRNSDLSASELYLANFYQASLDKADFGGSNLTRASFANASLAGANFGPDENLASPDLPRLPRLRTQLGGAQIVTANAQGADFHCAMMNDARLDDSQIGGADFRHATLARAMLLGARGQGARFSTACAPGANFSNPPSISAPSRPEARRSDFSGADFSEGFFRSARFDNIDLRNANFVRADLTGANFGYSDLTNVDFRGANLTGVRFDGANLTGVKMGGALICDVTGLPESVARANCGGQFLPIEAARYGEGCQPAIEVGAGQNQQCPFEPEGAVVVSAPTTAAN</sequence>
<dbReference type="Pfam" id="PF00805">
    <property type="entry name" value="Pentapeptide"/>
    <property type="match status" value="4"/>
</dbReference>
<reference evidence="3 4" key="1">
    <citation type="submission" date="2014-01" db="EMBL/GenBank/DDBJ databases">
        <title>Genome sequence determination for a cystic fibrosis isolate, Inquilinus limosus.</title>
        <authorList>
            <person name="Pino M."/>
            <person name="Di Conza J."/>
            <person name="Gutkind G."/>
        </authorList>
    </citation>
    <scope>NUCLEOTIDE SEQUENCE [LARGE SCALE GENOMIC DNA]</scope>
    <source>
        <strain evidence="3 4">MP06</strain>
    </source>
</reference>
<proteinExistence type="predicted"/>
<dbReference type="Proteomes" id="UP000029995">
    <property type="component" value="Unassembled WGS sequence"/>
</dbReference>
<evidence type="ECO:0000313" key="3">
    <source>
        <dbReference type="EMBL" id="KGM30868.1"/>
    </source>
</evidence>
<dbReference type="PANTHER" id="PTHR14136">
    <property type="entry name" value="BTB_POZ DOMAIN-CONTAINING PROTEIN KCTD9"/>
    <property type="match status" value="1"/>
</dbReference>
<feature type="transmembrane region" description="Helical" evidence="2">
    <location>
        <begin position="63"/>
        <end position="81"/>
    </location>
</feature>
<dbReference type="EMBL" id="JANX01000669">
    <property type="protein sequence ID" value="KGM30868.1"/>
    <property type="molecule type" value="Genomic_DNA"/>
</dbReference>
<feature type="region of interest" description="Disordered" evidence="1">
    <location>
        <begin position="175"/>
        <end position="196"/>
    </location>
</feature>